<proteinExistence type="predicted"/>
<dbReference type="EMBL" id="MCBR01012784">
    <property type="protein sequence ID" value="RKF64951.1"/>
    <property type="molecule type" value="Genomic_DNA"/>
</dbReference>
<evidence type="ECO:0000313" key="2">
    <source>
        <dbReference type="Proteomes" id="UP000285405"/>
    </source>
</evidence>
<organism evidence="1 2">
    <name type="scientific">Golovinomyces cichoracearum</name>
    <dbReference type="NCBI Taxonomy" id="62708"/>
    <lineage>
        <taxon>Eukaryota</taxon>
        <taxon>Fungi</taxon>
        <taxon>Dikarya</taxon>
        <taxon>Ascomycota</taxon>
        <taxon>Pezizomycotina</taxon>
        <taxon>Leotiomycetes</taxon>
        <taxon>Erysiphales</taxon>
        <taxon>Erysiphaceae</taxon>
        <taxon>Golovinomyces</taxon>
    </lineage>
</organism>
<name>A0A420I5M4_9PEZI</name>
<evidence type="ECO:0000313" key="1">
    <source>
        <dbReference type="EMBL" id="RKF64951.1"/>
    </source>
</evidence>
<reference evidence="1 2" key="1">
    <citation type="journal article" date="2018" name="BMC Genomics">
        <title>Comparative genome analyses reveal sequence features reflecting distinct modes of host-adaptation between dicot and monocot powdery mildew.</title>
        <authorList>
            <person name="Wu Y."/>
            <person name="Ma X."/>
            <person name="Pan Z."/>
            <person name="Kale S.D."/>
            <person name="Song Y."/>
            <person name="King H."/>
            <person name="Zhang Q."/>
            <person name="Presley C."/>
            <person name="Deng X."/>
            <person name="Wei C.I."/>
            <person name="Xiao S."/>
        </authorList>
    </citation>
    <scope>NUCLEOTIDE SEQUENCE [LARGE SCALE GENOMIC DNA]</scope>
    <source>
        <strain evidence="1">UCSC1</strain>
    </source>
</reference>
<dbReference type="AlphaFoldDB" id="A0A420I5M4"/>
<accession>A0A420I5M4</accession>
<evidence type="ECO:0008006" key="3">
    <source>
        <dbReference type="Google" id="ProtNLM"/>
    </source>
</evidence>
<sequence>MSGPLLPSSMKLEGAENYLQWKQVMLRNIIAGGLIKYLRDDCPNPAVDMSNWKSIASNELEKISN</sequence>
<gene>
    <name evidence="1" type="ORF">GcC1_127024</name>
</gene>
<dbReference type="Proteomes" id="UP000285405">
    <property type="component" value="Unassembled WGS sequence"/>
</dbReference>
<dbReference type="OrthoDB" id="10333343at2759"/>
<comment type="caution">
    <text evidence="1">The sequence shown here is derived from an EMBL/GenBank/DDBJ whole genome shotgun (WGS) entry which is preliminary data.</text>
</comment>
<protein>
    <recommendedName>
        <fullName evidence="3">Retrotransposon Copia-like N-terminal domain-containing protein</fullName>
    </recommendedName>
</protein>